<sequence>MSFFDYGILFVFFLLLFSEIMSGVSRYYLSTLGLTPLIYVPKMLILLIILVIIMHSIWRAKINKIYLIILLLFAIFACVGLYYAEGGSLQVAFGGYVLMIFFFGIIALPSFIYAESKLKPYIIALWLLAIIGVLLDYYYTLPWTGSEYQFVGANIEGSRQWVYLGVERLAGFGRISFATAIQILLLGIFLVVMIDSWWFRMFIWLIGGGVIVLTTTKTVVGVYIALTLFIIFRTLLPHVFWRSVLILIALIGIAMPVSTLIYSYQIRLDSYISEFVFMSFGMRFMNIWPQAFELVENHGSLLLGRGIGGIGSAQIYFEPFLSNPGDNLYLYLYLLSGFGMFPFIWAYVRWAGRLDLHSNSFDILFFMIAMSVLLEGWTVNLIESPVFALFFGLSFRYVFLKKSNLNFNKPHSL</sequence>
<gene>
    <name evidence="2" type="ORF">MBHS_04446</name>
</gene>
<name>A0A1H6FHS2_9GAMM</name>
<organism evidence="2 3">
    <name type="scientific">Candidatus Venteria ishoeyi</name>
    <dbReference type="NCBI Taxonomy" id="1899563"/>
    <lineage>
        <taxon>Bacteria</taxon>
        <taxon>Pseudomonadati</taxon>
        <taxon>Pseudomonadota</taxon>
        <taxon>Gammaproteobacteria</taxon>
        <taxon>Thiotrichales</taxon>
        <taxon>Thiotrichaceae</taxon>
        <taxon>Venteria</taxon>
    </lineage>
</organism>
<accession>A0A1H6FHS2</accession>
<dbReference type="AlphaFoldDB" id="A0A1H6FHS2"/>
<evidence type="ECO:0000313" key="2">
    <source>
        <dbReference type="EMBL" id="SEH08554.1"/>
    </source>
</evidence>
<dbReference type="OrthoDB" id="6801209at2"/>
<reference evidence="2 3" key="1">
    <citation type="submission" date="2016-10" db="EMBL/GenBank/DDBJ databases">
        <authorList>
            <person name="de Groot N.N."/>
        </authorList>
    </citation>
    <scope>NUCLEOTIDE SEQUENCE [LARGE SCALE GENOMIC DNA]</scope>
    <source>
        <strain evidence="2">MBHS1</strain>
    </source>
</reference>
<dbReference type="EMBL" id="FMSV02000553">
    <property type="protein sequence ID" value="SEH08554.1"/>
    <property type="molecule type" value="Genomic_DNA"/>
</dbReference>
<feature type="transmembrane region" description="Helical" evidence="1">
    <location>
        <begin position="175"/>
        <end position="194"/>
    </location>
</feature>
<keyword evidence="1" id="KW-0812">Transmembrane</keyword>
<proteinExistence type="predicted"/>
<keyword evidence="1" id="KW-0472">Membrane</keyword>
<evidence type="ECO:0000256" key="1">
    <source>
        <dbReference type="SAM" id="Phobius"/>
    </source>
</evidence>
<feature type="transmembrane region" description="Helical" evidence="1">
    <location>
        <begin position="65"/>
        <end position="84"/>
    </location>
</feature>
<keyword evidence="3" id="KW-1185">Reference proteome</keyword>
<feature type="transmembrane region" description="Helical" evidence="1">
    <location>
        <begin position="328"/>
        <end position="348"/>
    </location>
</feature>
<evidence type="ECO:0000313" key="3">
    <source>
        <dbReference type="Proteomes" id="UP000236724"/>
    </source>
</evidence>
<feature type="transmembrane region" description="Helical" evidence="1">
    <location>
        <begin position="96"/>
        <end position="114"/>
    </location>
</feature>
<feature type="transmembrane region" description="Helical" evidence="1">
    <location>
        <begin position="38"/>
        <end position="58"/>
    </location>
</feature>
<protein>
    <recommendedName>
        <fullName evidence="4">O-Antigen ligase</fullName>
    </recommendedName>
</protein>
<feature type="transmembrane region" description="Helical" evidence="1">
    <location>
        <begin position="201"/>
        <end position="232"/>
    </location>
</feature>
<dbReference type="Proteomes" id="UP000236724">
    <property type="component" value="Unassembled WGS sequence"/>
</dbReference>
<feature type="transmembrane region" description="Helical" evidence="1">
    <location>
        <begin position="384"/>
        <end position="400"/>
    </location>
</feature>
<evidence type="ECO:0008006" key="4">
    <source>
        <dbReference type="Google" id="ProtNLM"/>
    </source>
</evidence>
<feature type="transmembrane region" description="Helical" evidence="1">
    <location>
        <begin position="244"/>
        <end position="264"/>
    </location>
</feature>
<dbReference type="RefSeq" id="WP_103922088.1">
    <property type="nucleotide sequence ID" value="NZ_FMSV02000553.1"/>
</dbReference>
<feature type="transmembrane region" description="Helical" evidence="1">
    <location>
        <begin position="121"/>
        <end position="139"/>
    </location>
</feature>
<keyword evidence="1" id="KW-1133">Transmembrane helix</keyword>